<evidence type="ECO:0000256" key="1">
    <source>
        <dbReference type="SAM" id="Coils"/>
    </source>
</evidence>
<dbReference type="AlphaFoldDB" id="A0A5C6DBW1"/>
<feature type="region of interest" description="Disordered" evidence="2">
    <location>
        <begin position="292"/>
        <end position="314"/>
    </location>
</feature>
<gene>
    <name evidence="3" type="ORF">Poly41_50290</name>
</gene>
<evidence type="ECO:0008006" key="5">
    <source>
        <dbReference type="Google" id="ProtNLM"/>
    </source>
</evidence>
<protein>
    <recommendedName>
        <fullName evidence="5">Sialate O-acetylesterase domain-containing protein</fullName>
    </recommendedName>
</protein>
<proteinExistence type="predicted"/>
<dbReference type="InterPro" id="IPR036514">
    <property type="entry name" value="SGNH_hydro_sf"/>
</dbReference>
<comment type="caution">
    <text evidence="3">The sequence shown here is derived from an EMBL/GenBank/DDBJ whole genome shotgun (WGS) entry which is preliminary data.</text>
</comment>
<evidence type="ECO:0000256" key="2">
    <source>
        <dbReference type="SAM" id="MobiDB-lite"/>
    </source>
</evidence>
<dbReference type="GO" id="GO:0005975">
    <property type="term" value="P:carbohydrate metabolic process"/>
    <property type="evidence" value="ECO:0007669"/>
    <property type="project" value="TreeGrafter"/>
</dbReference>
<dbReference type="OrthoDB" id="224124at2"/>
<keyword evidence="4" id="KW-1185">Reference proteome</keyword>
<sequence>MFRHLALSCLLLSFLYCGEVRCQDRPQKMPPEDVVHVPAIGEGLCLSNVFQSNMVLQRDKPIGIWGWADPGEKVTVTFAGQNADTVAGADRDWKVTLTGIAANAAPQTMTVKGSDQTLTLENILVGDVWILGGQSNMEFPISRVDDGELEIVSANFPQIRLLTMPWGKGFDSVKSFERLDEWSSWWSKHFRKGDWEVCSPETVKEFSALGYVFGRRLHMATQVPIGLVDASIGGTTVETWTPQDVMANIDGEETRDLLKDWSDRIAAFDPQADLEMRIANYENRNKNLMAQGKSVPADSKPPSDLQPGPSADRNRPGYCYASVIQPLEGLSVKGSVFHQGYNNCFNGSAGARMYYQIFGKMITAWRSAFNDSQMPFCIISLCTDGEPQTQENFLKPMYDVGVLIREAQYKTFRDFYDAGDRGIGFVSSFDLRKSWYHPQIKIPAGERAAKWALVTQYNLLQGSDAQQYWLPPSIEKVETVEGTIRLTMSSNLKTADDSDGKLLGFAIAGADRRFWLADVQWYTDGSVDNRNQPKLQRNVLVLSSPFVAEPLHFRHAWARNPMSNIVNSRGVPLATQRSDDWTLEETPIKIPLPPNTDLKSQARRIRSLLIKELELADAERRIKEAEATITELEPLLEKASTPQ</sequence>
<dbReference type="EMBL" id="SJPV01000010">
    <property type="protein sequence ID" value="TWU33277.1"/>
    <property type="molecule type" value="Genomic_DNA"/>
</dbReference>
<accession>A0A5C6DBW1</accession>
<dbReference type="SUPFAM" id="SSF52266">
    <property type="entry name" value="SGNH hydrolase"/>
    <property type="match status" value="1"/>
</dbReference>
<dbReference type="PANTHER" id="PTHR22901">
    <property type="entry name" value="SIALATE O-ACETYLESTERASE"/>
    <property type="match status" value="1"/>
</dbReference>
<keyword evidence="1" id="KW-0175">Coiled coil</keyword>
<dbReference type="Proteomes" id="UP000319143">
    <property type="component" value="Unassembled WGS sequence"/>
</dbReference>
<reference evidence="3 4" key="1">
    <citation type="submission" date="2019-02" db="EMBL/GenBank/DDBJ databases">
        <title>Deep-cultivation of Planctomycetes and their phenomic and genomic characterization uncovers novel biology.</title>
        <authorList>
            <person name="Wiegand S."/>
            <person name="Jogler M."/>
            <person name="Boedeker C."/>
            <person name="Pinto D."/>
            <person name="Vollmers J."/>
            <person name="Rivas-Marin E."/>
            <person name="Kohn T."/>
            <person name="Peeters S.H."/>
            <person name="Heuer A."/>
            <person name="Rast P."/>
            <person name="Oberbeckmann S."/>
            <person name="Bunk B."/>
            <person name="Jeske O."/>
            <person name="Meyerdierks A."/>
            <person name="Storesund J.E."/>
            <person name="Kallscheuer N."/>
            <person name="Luecker S."/>
            <person name="Lage O.M."/>
            <person name="Pohl T."/>
            <person name="Merkel B.J."/>
            <person name="Hornburger P."/>
            <person name="Mueller R.-W."/>
            <person name="Bruemmer F."/>
            <person name="Labrenz M."/>
            <person name="Spormann A.M."/>
            <person name="Op Den Camp H."/>
            <person name="Overmann J."/>
            <person name="Amann R."/>
            <person name="Jetten M.S.M."/>
            <person name="Mascher T."/>
            <person name="Medema M.H."/>
            <person name="Devos D.P."/>
            <person name="Kaster A.-K."/>
            <person name="Ovreas L."/>
            <person name="Rohde M."/>
            <person name="Galperin M.Y."/>
            <person name="Jogler C."/>
        </authorList>
    </citation>
    <scope>NUCLEOTIDE SEQUENCE [LARGE SCALE GENOMIC DNA]</scope>
    <source>
        <strain evidence="3 4">Poly41</strain>
    </source>
</reference>
<dbReference type="GO" id="GO:0001681">
    <property type="term" value="F:sialate O-acetylesterase activity"/>
    <property type="evidence" value="ECO:0007669"/>
    <property type="project" value="InterPro"/>
</dbReference>
<dbReference type="PANTHER" id="PTHR22901:SF0">
    <property type="entry name" value="SIALATE O-ACETYLESTERASE"/>
    <property type="match status" value="1"/>
</dbReference>
<dbReference type="InterPro" id="IPR039329">
    <property type="entry name" value="SIAE"/>
</dbReference>
<evidence type="ECO:0000313" key="4">
    <source>
        <dbReference type="Proteomes" id="UP000319143"/>
    </source>
</evidence>
<name>A0A5C6DBW1_9BACT</name>
<dbReference type="Gene3D" id="3.40.50.1110">
    <property type="entry name" value="SGNH hydrolase"/>
    <property type="match status" value="1"/>
</dbReference>
<feature type="coiled-coil region" evidence="1">
    <location>
        <begin position="608"/>
        <end position="635"/>
    </location>
</feature>
<organism evidence="3 4">
    <name type="scientific">Novipirellula artificiosorum</name>
    <dbReference type="NCBI Taxonomy" id="2528016"/>
    <lineage>
        <taxon>Bacteria</taxon>
        <taxon>Pseudomonadati</taxon>
        <taxon>Planctomycetota</taxon>
        <taxon>Planctomycetia</taxon>
        <taxon>Pirellulales</taxon>
        <taxon>Pirellulaceae</taxon>
        <taxon>Novipirellula</taxon>
    </lineage>
</organism>
<dbReference type="RefSeq" id="WP_146529573.1">
    <property type="nucleotide sequence ID" value="NZ_SJPV01000010.1"/>
</dbReference>
<evidence type="ECO:0000313" key="3">
    <source>
        <dbReference type="EMBL" id="TWU33277.1"/>
    </source>
</evidence>